<dbReference type="InterPro" id="IPR036188">
    <property type="entry name" value="FAD/NAD-bd_sf"/>
</dbReference>
<evidence type="ECO:0000313" key="2">
    <source>
        <dbReference type="EMBL" id="CDU22772.1"/>
    </source>
</evidence>
<protein>
    <recommendedName>
        <fullName evidence="3">L-ornithine N(5)-monooxygenase</fullName>
    </recommendedName>
</protein>
<dbReference type="Gene3D" id="3.50.50.60">
    <property type="entry name" value="FAD/NAD(P)-binding domain"/>
    <property type="match status" value="1"/>
</dbReference>
<dbReference type="AlphaFoldDB" id="A0A127Z9Y2"/>
<dbReference type="PANTHER" id="PTHR38663">
    <property type="match status" value="1"/>
</dbReference>
<feature type="region of interest" description="Disordered" evidence="1">
    <location>
        <begin position="224"/>
        <end position="252"/>
    </location>
</feature>
<dbReference type="EMBL" id="LK056657">
    <property type="protein sequence ID" value="CDU22772.1"/>
    <property type="molecule type" value="Genomic_DNA"/>
</dbReference>
<feature type="region of interest" description="Disordered" evidence="1">
    <location>
        <begin position="354"/>
        <end position="374"/>
    </location>
</feature>
<sequence length="832" mass="90225">MLPPHRKTPENLVMPEELDTAEQATGPPCTASCDPQPPASSRLSQPGVDAAAHFDLVIIGAGPAALAVISRILESRPAALYTEDEHRHLHFTHRQHKPALIPSKVAKASKTSKASISRELQEQTRRGTKKKGKALWNVDNDNDCPCDGRIKILVIDKLGEGFLGLWRRNFSALGISHLRSPMFFHPDASDFDALIAFANQQGQASEGTPDQVIDVIESRIAAGKGPVAPRGRGCRRRSKGKRSPSPEGETCNKASRLPDLIEILGVVGKEKSKHKRKQQLQQPKEHHSSAIAATSTKVHVNERDRRDYFTPSSALFDSFTRQLEQKYRVQSSDGCCSNTWPSVSQFFESDVEGHSSGASAADSDAQSGVGLKDSPVTTLKGIVKDLVWFDGSKQTVQDDFGNHSPGFLLELADGIGGNTNTDRGIVISAKAVVSAVGFGGVPMIPSYLSSTQTHNQSTPSGVSTPPPPPPTPACGPGWMHSSCLASLPFPSPPTAPTARERKIVVVGGGLTSAQIVVRALEQGYDKVILLTRGHLKSKPFDVDLGWVGRYSNYLKMQFWQNEDVQERLSTLRAARNGGSVTPTYAKVLARLQVLGKVEVRTHTTIASAVYASTACHDRRCRKEEEEEEGKDGKSEEEDDVVEGVDEDESDDGEREWSLELRTSTDGGNLQTIRADYLCVATGAKIDFGNLPFLQHFQKTHPVRLVGGLPVVTADLEYRSDVPLFVTGAYAGLQIGPAAGNLGGMRDSADRIANRLLELLSLPEGVVPNVVSLPETVVPRSDSRVSRQQVGEKSSNETAVAPPVKPVRKDRNRQDKSSSPFTHFNFDLLSIEA</sequence>
<accession>A0A127Z9Y2</accession>
<feature type="region of interest" description="Disordered" evidence="1">
    <location>
        <begin position="20"/>
        <end position="45"/>
    </location>
</feature>
<feature type="compositionally biased region" description="Polar residues" evidence="1">
    <location>
        <begin position="785"/>
        <end position="797"/>
    </location>
</feature>
<reference evidence="2" key="1">
    <citation type="submission" date="2014-06" db="EMBL/GenBank/DDBJ databases">
        <authorList>
            <person name="Ju J."/>
            <person name="Zhang J."/>
        </authorList>
    </citation>
    <scope>NUCLEOTIDE SEQUENCE</scope>
    <source>
        <strain evidence="2">SscI8</strain>
    </source>
</reference>
<proteinExistence type="predicted"/>
<dbReference type="OrthoDB" id="76038at2759"/>
<feature type="region of interest" description="Disordered" evidence="1">
    <location>
        <begin position="780"/>
        <end position="819"/>
    </location>
</feature>
<name>A0A127Z9Y2_9BASI</name>
<dbReference type="PANTHER" id="PTHR38663:SF1">
    <property type="entry name" value="L-ORNITHINE N(5)-MONOOXYGENASE"/>
    <property type="match status" value="1"/>
</dbReference>
<feature type="region of interest" description="Disordered" evidence="1">
    <location>
        <begin position="618"/>
        <end position="655"/>
    </location>
</feature>
<feature type="compositionally biased region" description="Pro residues" evidence="1">
    <location>
        <begin position="464"/>
        <end position="473"/>
    </location>
</feature>
<feature type="compositionally biased region" description="Basic and acidic residues" evidence="1">
    <location>
        <begin position="806"/>
        <end position="815"/>
    </location>
</feature>
<dbReference type="SUPFAM" id="SSF51905">
    <property type="entry name" value="FAD/NAD(P)-binding domain"/>
    <property type="match status" value="1"/>
</dbReference>
<evidence type="ECO:0008006" key="3">
    <source>
        <dbReference type="Google" id="ProtNLM"/>
    </source>
</evidence>
<feature type="compositionally biased region" description="Low complexity" evidence="1">
    <location>
        <begin position="355"/>
        <end position="368"/>
    </location>
</feature>
<feature type="region of interest" description="Disordered" evidence="1">
    <location>
        <begin position="268"/>
        <end position="298"/>
    </location>
</feature>
<organism evidence="2">
    <name type="scientific">Sporisorium scitamineum</name>
    <dbReference type="NCBI Taxonomy" id="49012"/>
    <lineage>
        <taxon>Eukaryota</taxon>
        <taxon>Fungi</taxon>
        <taxon>Dikarya</taxon>
        <taxon>Basidiomycota</taxon>
        <taxon>Ustilaginomycotina</taxon>
        <taxon>Ustilaginomycetes</taxon>
        <taxon>Ustilaginales</taxon>
        <taxon>Ustilaginaceae</taxon>
        <taxon>Sporisorium</taxon>
    </lineage>
</organism>
<gene>
    <name evidence="2" type="ORF">SPSC_01402</name>
</gene>
<feature type="compositionally biased region" description="Basic residues" evidence="1">
    <location>
        <begin position="232"/>
        <end position="242"/>
    </location>
</feature>
<feature type="region of interest" description="Disordered" evidence="1">
    <location>
        <begin position="449"/>
        <end position="475"/>
    </location>
</feature>
<feature type="compositionally biased region" description="Acidic residues" evidence="1">
    <location>
        <begin position="624"/>
        <end position="653"/>
    </location>
</feature>
<evidence type="ECO:0000256" key="1">
    <source>
        <dbReference type="SAM" id="MobiDB-lite"/>
    </source>
</evidence>